<evidence type="ECO:0000313" key="1">
    <source>
        <dbReference type="EMBL" id="GAQ80932.1"/>
    </source>
</evidence>
<dbReference type="EMBL" id="DF237015">
    <property type="protein sequence ID" value="GAQ80932.1"/>
    <property type="molecule type" value="Genomic_DNA"/>
</dbReference>
<name>A0A1Y1HSY2_KLENI</name>
<sequence length="131" mass="14136">MLTQTTDMRSLVSTMALFRQSLTRLAPASSSILPACSSALRHFATEAASAAEGAEKASVVKTFAGKKNENIKMKNRDPERAKRREEALMDLGLNVPGGVTEIYHLNPSKKSATAPPRSSYAVPFVHGSLDF</sequence>
<dbReference type="AlphaFoldDB" id="A0A1Y1HSY2"/>
<accession>A0A1Y1HSY2</accession>
<reference evidence="1 2" key="1">
    <citation type="journal article" date="2014" name="Nat. Commun.">
        <title>Klebsormidium flaccidum genome reveals primary factors for plant terrestrial adaptation.</title>
        <authorList>
            <person name="Hori K."/>
            <person name="Maruyama F."/>
            <person name="Fujisawa T."/>
            <person name="Togashi T."/>
            <person name="Yamamoto N."/>
            <person name="Seo M."/>
            <person name="Sato S."/>
            <person name="Yamada T."/>
            <person name="Mori H."/>
            <person name="Tajima N."/>
            <person name="Moriyama T."/>
            <person name="Ikeuchi M."/>
            <person name="Watanabe M."/>
            <person name="Wada H."/>
            <person name="Kobayashi K."/>
            <person name="Saito M."/>
            <person name="Masuda T."/>
            <person name="Sasaki-Sekimoto Y."/>
            <person name="Mashiguchi K."/>
            <person name="Awai K."/>
            <person name="Shimojima M."/>
            <person name="Masuda S."/>
            <person name="Iwai M."/>
            <person name="Nobusawa T."/>
            <person name="Narise T."/>
            <person name="Kondo S."/>
            <person name="Saito H."/>
            <person name="Sato R."/>
            <person name="Murakawa M."/>
            <person name="Ihara Y."/>
            <person name="Oshima-Yamada Y."/>
            <person name="Ohtaka K."/>
            <person name="Satoh M."/>
            <person name="Sonobe K."/>
            <person name="Ishii M."/>
            <person name="Ohtani R."/>
            <person name="Kanamori-Sato M."/>
            <person name="Honoki R."/>
            <person name="Miyazaki D."/>
            <person name="Mochizuki H."/>
            <person name="Umetsu J."/>
            <person name="Higashi K."/>
            <person name="Shibata D."/>
            <person name="Kamiya Y."/>
            <person name="Sato N."/>
            <person name="Nakamura Y."/>
            <person name="Tabata S."/>
            <person name="Ida S."/>
            <person name="Kurokawa K."/>
            <person name="Ohta H."/>
        </authorList>
    </citation>
    <scope>NUCLEOTIDE SEQUENCE [LARGE SCALE GENOMIC DNA]</scope>
    <source>
        <strain evidence="1 2">NIES-2285</strain>
    </source>
</reference>
<gene>
    <name evidence="1" type="ORF">KFL_000660270</name>
</gene>
<dbReference type="Proteomes" id="UP000054558">
    <property type="component" value="Unassembled WGS sequence"/>
</dbReference>
<evidence type="ECO:0000313" key="2">
    <source>
        <dbReference type="Proteomes" id="UP000054558"/>
    </source>
</evidence>
<protein>
    <submittedName>
        <fullName evidence="1">Uncharacterized protein</fullName>
    </submittedName>
</protein>
<proteinExistence type="predicted"/>
<keyword evidence="2" id="KW-1185">Reference proteome</keyword>
<organism evidence="1 2">
    <name type="scientific">Klebsormidium nitens</name>
    <name type="common">Green alga</name>
    <name type="synonym">Ulothrix nitens</name>
    <dbReference type="NCBI Taxonomy" id="105231"/>
    <lineage>
        <taxon>Eukaryota</taxon>
        <taxon>Viridiplantae</taxon>
        <taxon>Streptophyta</taxon>
        <taxon>Klebsormidiophyceae</taxon>
        <taxon>Klebsormidiales</taxon>
        <taxon>Klebsormidiaceae</taxon>
        <taxon>Klebsormidium</taxon>
    </lineage>
</organism>